<name>A0A0L0M4A9_9BURK</name>
<feature type="transmembrane region" description="Helical" evidence="1">
    <location>
        <begin position="48"/>
        <end position="72"/>
    </location>
</feature>
<feature type="transmembrane region" description="Helical" evidence="1">
    <location>
        <begin position="543"/>
        <end position="567"/>
    </location>
</feature>
<dbReference type="PATRIC" id="fig|242163.4.peg.3770"/>
<evidence type="ECO:0000313" key="3">
    <source>
        <dbReference type="Proteomes" id="UP000036959"/>
    </source>
</evidence>
<feature type="transmembrane region" description="Helical" evidence="1">
    <location>
        <begin position="501"/>
        <end position="521"/>
    </location>
</feature>
<keyword evidence="3" id="KW-1185">Reference proteome</keyword>
<sequence>MFRKVSQTAHDGTVYDREKHTLWGPIRLVWGLAALVPTANGWSLAQLLMLWAAAVMGVGVANMGVDAAVTAFNDGKGMVLQPVMPSTNELAHKIFEIELCRHGINAGLTTGSSEGALLPENSYVQTQATDTGFVLANMSFVCGGANVDPNLESQPSSTSWFSSTIDVAEVRRAHLQALSSMEKSLSESALQFVNAVTIRSTSGNSALPDTEVSIQAAAQQYENTVNSMAATKQGNIGELAGQLSSSIKEGGWWTLGQWYQTFATANTKLSDAVAGKATTFGASISGDPGMMTVYTMAFNAYQAQQGRATTTHATSLGTQRQDDGGNIIAKLFSSPGQALTAAITNINDSGESRGQINPLIKMKNLGDHLTGVAEIGLAGYLTAKGLEKTSESFSIAGLASRAADASGAISFIKGALDGAGPIIMMIIIAALLLGLGLSTYLPAVPFIIWLGAAVNWLVVVGEGVIAAPLWAITHLGGEGDGLGHKTAHGYIFLLEMTVRPILMVIGFFLGGAGIIAGGTLLNEGFGIALANAQFDSLTGIGSTLAYCTIYFSMCLNLVHSCFNLIFLGPVYI</sequence>
<protein>
    <submittedName>
        <fullName evidence="2">IncI1 plasmid conjugative transfer integral membrane protein TraY</fullName>
    </submittedName>
</protein>
<gene>
    <name evidence="2" type="ORF">BVER_00594</name>
</gene>
<keyword evidence="1" id="KW-1133">Transmembrane helix</keyword>
<dbReference type="InterPro" id="IPR027628">
    <property type="entry name" value="DotA_TraY"/>
</dbReference>
<organism evidence="2 3">
    <name type="scientific">Candidatus Burkholderia verschuerenii</name>
    <dbReference type="NCBI Taxonomy" id="242163"/>
    <lineage>
        <taxon>Bacteria</taxon>
        <taxon>Pseudomonadati</taxon>
        <taxon>Pseudomonadota</taxon>
        <taxon>Betaproteobacteria</taxon>
        <taxon>Burkholderiales</taxon>
        <taxon>Burkholderiaceae</taxon>
        <taxon>Burkholderia</taxon>
    </lineage>
</organism>
<evidence type="ECO:0000313" key="2">
    <source>
        <dbReference type="EMBL" id="KND57208.1"/>
    </source>
</evidence>
<accession>A0A0L0M4A9</accession>
<proteinExistence type="predicted"/>
<keyword evidence="1" id="KW-0812">Transmembrane</keyword>
<comment type="caution">
    <text evidence="2">The sequence shown here is derived from an EMBL/GenBank/DDBJ whole genome shotgun (WGS) entry which is preliminary data.</text>
</comment>
<dbReference type="Proteomes" id="UP000036959">
    <property type="component" value="Unassembled WGS sequence"/>
</dbReference>
<evidence type="ECO:0000256" key="1">
    <source>
        <dbReference type="SAM" id="Phobius"/>
    </source>
</evidence>
<keyword evidence="1" id="KW-0472">Membrane</keyword>
<feature type="transmembrane region" description="Helical" evidence="1">
    <location>
        <begin position="447"/>
        <end position="472"/>
    </location>
</feature>
<dbReference type="EMBL" id="LFJJ01000270">
    <property type="protein sequence ID" value="KND57208.1"/>
    <property type="molecule type" value="Genomic_DNA"/>
</dbReference>
<feature type="transmembrane region" description="Helical" evidence="1">
    <location>
        <begin position="422"/>
        <end position="441"/>
    </location>
</feature>
<dbReference type="NCBIfam" id="TIGR04346">
    <property type="entry name" value="DotA_TraY"/>
    <property type="match status" value="1"/>
</dbReference>
<dbReference type="AlphaFoldDB" id="A0A0L0M4A9"/>
<reference evidence="3" key="1">
    <citation type="submission" date="2015-06" db="EMBL/GenBank/DDBJ databases">
        <title>Comparative genomics of Burkholderia leaf nodule symbionts.</title>
        <authorList>
            <person name="Carlier A."/>
            <person name="Eberl L."/>
            <person name="Pinto-Carbo M."/>
        </authorList>
    </citation>
    <scope>NUCLEOTIDE SEQUENCE [LARGE SCALE GENOMIC DNA]</scope>
    <source>
        <strain evidence="3">UZHbot4</strain>
    </source>
</reference>